<protein>
    <recommendedName>
        <fullName evidence="4">DUF1102 domain-containing protein</fullName>
    </recommendedName>
</protein>
<dbReference type="AlphaFoldDB" id="M0P8F9"/>
<reference evidence="2 3" key="1">
    <citation type="journal article" date="2014" name="PLoS Genet.">
        <title>Phylogenetically driven sequencing of extremely halophilic archaea reveals strategies for static and dynamic osmo-response.</title>
        <authorList>
            <person name="Becker E.A."/>
            <person name="Seitzer P.M."/>
            <person name="Tritt A."/>
            <person name="Larsen D."/>
            <person name="Krusor M."/>
            <person name="Yao A.I."/>
            <person name="Wu D."/>
            <person name="Madern D."/>
            <person name="Eisen J.A."/>
            <person name="Darling A.E."/>
            <person name="Facciotti M.T."/>
        </authorList>
    </citation>
    <scope>NUCLEOTIDE SEQUENCE [LARGE SCALE GENOMIC DNA]</scope>
    <source>
        <strain evidence="2 3">JCM 14978</strain>
    </source>
</reference>
<comment type="caution">
    <text evidence="2">The sequence shown here is derived from an EMBL/GenBank/DDBJ whole genome shotgun (WGS) entry which is preliminary data.</text>
</comment>
<evidence type="ECO:0000256" key="1">
    <source>
        <dbReference type="SAM" id="MobiDB-lite"/>
    </source>
</evidence>
<keyword evidence="3" id="KW-1185">Reference proteome</keyword>
<sequence length="282" mass="28910">MSSLRTLSLVLAFAAAVGLIFGTAGFTAMEADRGVTANITDDESAYLGYAPVTDAVSDGESATVVEYRNRFATDLDEFDVDVSIADGASTDATLESVETPSSLDRGSVAAVDVTLRCAERESVPLLFEADGSGSGVSVSLNRIHTVTCVPAEPTVTGVRYTGVGNAFVDTDGRNGTVEAVVWLTDAEPGADGSEGTLRAETVSALNTSAPVGPQLSSNASNERMAAIEFPDQGVAFFHPSWNGENHASPGAGSGVAFGDVPLDAETVGNTSVVSDDVDDSDD</sequence>
<evidence type="ECO:0000313" key="3">
    <source>
        <dbReference type="Proteomes" id="UP000011546"/>
    </source>
</evidence>
<feature type="region of interest" description="Disordered" evidence="1">
    <location>
        <begin position="245"/>
        <end position="282"/>
    </location>
</feature>
<gene>
    <name evidence="2" type="ORF">C468_05348</name>
</gene>
<evidence type="ECO:0000313" key="2">
    <source>
        <dbReference type="EMBL" id="EMA65839.1"/>
    </source>
</evidence>
<dbReference type="Proteomes" id="UP000011546">
    <property type="component" value="Unassembled WGS sequence"/>
</dbReference>
<dbReference type="EMBL" id="AOJH01000040">
    <property type="protein sequence ID" value="EMA65839.1"/>
    <property type="molecule type" value="Genomic_DNA"/>
</dbReference>
<name>M0P8F9_9EURY</name>
<accession>M0P8F9</accession>
<evidence type="ECO:0008006" key="4">
    <source>
        <dbReference type="Google" id="ProtNLM"/>
    </source>
</evidence>
<proteinExistence type="predicted"/>
<dbReference type="PATRIC" id="fig|1230456.3.peg.1038"/>
<organism evidence="2 3">
    <name type="scientific">Halorubrum kocurii JCM 14978</name>
    <dbReference type="NCBI Taxonomy" id="1230456"/>
    <lineage>
        <taxon>Archaea</taxon>
        <taxon>Methanobacteriati</taxon>
        <taxon>Methanobacteriota</taxon>
        <taxon>Stenosarchaea group</taxon>
        <taxon>Halobacteria</taxon>
        <taxon>Halobacteriales</taxon>
        <taxon>Haloferacaceae</taxon>
        <taxon>Halorubrum</taxon>
    </lineage>
</organism>